<gene>
    <name evidence="2" type="ORF">CBW65_10800</name>
</gene>
<keyword evidence="1" id="KW-1133">Transmembrane helix</keyword>
<dbReference type="OrthoDB" id="9828069at2"/>
<dbReference type="AlphaFoldDB" id="A0A1Y0IN11"/>
<proteinExistence type="predicted"/>
<evidence type="ECO:0000313" key="2">
    <source>
        <dbReference type="EMBL" id="ARU61439.1"/>
    </source>
</evidence>
<keyword evidence="3" id="KW-1185">Reference proteome</keyword>
<sequence>MLTFTSFLLISLVLFGVFYAWYWFVHRNGVYNAAKAGKGDTLANLRGTDRYRPTSSPGNPNNFAMAEFGEIGGQEDATGSKQQQQCPITDPHRLLPAPQMQARMTAMDTEFSELPSAKFEKLPNQLPVVDDTVEFQQQQNNMQSQRDSR</sequence>
<organism evidence="2 3">
    <name type="scientific">Tumebacillus avium</name>
    <dbReference type="NCBI Taxonomy" id="1903704"/>
    <lineage>
        <taxon>Bacteria</taxon>
        <taxon>Bacillati</taxon>
        <taxon>Bacillota</taxon>
        <taxon>Bacilli</taxon>
        <taxon>Bacillales</taxon>
        <taxon>Alicyclobacillaceae</taxon>
        <taxon>Tumebacillus</taxon>
    </lineage>
</organism>
<accession>A0A1Y0IN11</accession>
<dbReference type="KEGG" id="tum:CBW65_10800"/>
<feature type="transmembrane region" description="Helical" evidence="1">
    <location>
        <begin position="6"/>
        <end position="25"/>
    </location>
</feature>
<evidence type="ECO:0000313" key="3">
    <source>
        <dbReference type="Proteomes" id="UP000195437"/>
    </source>
</evidence>
<reference evidence="3" key="1">
    <citation type="submission" date="2017-05" db="EMBL/GenBank/DDBJ databases">
        <authorList>
            <person name="Sung H."/>
        </authorList>
    </citation>
    <scope>NUCLEOTIDE SEQUENCE [LARGE SCALE GENOMIC DNA]</scope>
    <source>
        <strain evidence="3">AR23208</strain>
    </source>
</reference>
<dbReference type="EMBL" id="CP021434">
    <property type="protein sequence ID" value="ARU61439.1"/>
    <property type="molecule type" value="Genomic_DNA"/>
</dbReference>
<name>A0A1Y0IN11_9BACL</name>
<keyword evidence="1" id="KW-0812">Transmembrane</keyword>
<dbReference type="Proteomes" id="UP000195437">
    <property type="component" value="Chromosome"/>
</dbReference>
<evidence type="ECO:0000256" key="1">
    <source>
        <dbReference type="SAM" id="Phobius"/>
    </source>
</evidence>
<dbReference type="RefSeq" id="WP_087456819.1">
    <property type="nucleotide sequence ID" value="NZ_CP021434.1"/>
</dbReference>
<protein>
    <submittedName>
        <fullName evidence="2">Uncharacterized protein</fullName>
    </submittedName>
</protein>
<keyword evidence="1" id="KW-0472">Membrane</keyword>